<dbReference type="Proteomes" id="UP001219518">
    <property type="component" value="Unassembled WGS sequence"/>
</dbReference>
<evidence type="ECO:0000259" key="13">
    <source>
        <dbReference type="PROSITE" id="PS50114"/>
    </source>
</evidence>
<dbReference type="PANTHER" id="PTHR10071:SF337">
    <property type="entry name" value="GATA-BINDING FACTOR A"/>
    <property type="match status" value="1"/>
</dbReference>
<evidence type="ECO:0000256" key="5">
    <source>
        <dbReference type="ARBA" id="ARBA00022833"/>
    </source>
</evidence>
<dbReference type="GO" id="GO:0045944">
    <property type="term" value="P:positive regulation of transcription by RNA polymerase II"/>
    <property type="evidence" value="ECO:0007669"/>
    <property type="project" value="TreeGrafter"/>
</dbReference>
<gene>
    <name evidence="14" type="ORF">KUF71_021963</name>
</gene>
<accession>A0AAE1LAE6</accession>
<dbReference type="GO" id="GO:0000978">
    <property type="term" value="F:RNA polymerase II cis-regulatory region sequence-specific DNA binding"/>
    <property type="evidence" value="ECO:0007669"/>
    <property type="project" value="TreeGrafter"/>
</dbReference>
<protein>
    <submittedName>
        <fullName evidence="14">GATA-binding factor A</fullName>
    </submittedName>
</protein>
<dbReference type="GO" id="GO:0045165">
    <property type="term" value="P:cell fate commitment"/>
    <property type="evidence" value="ECO:0007669"/>
    <property type="project" value="TreeGrafter"/>
</dbReference>
<feature type="domain" description="GATA-type" evidence="13">
    <location>
        <begin position="61"/>
        <end position="114"/>
    </location>
</feature>
<keyword evidence="9" id="KW-0804">Transcription</keyword>
<keyword evidence="6" id="KW-0805">Transcription regulation</keyword>
<evidence type="ECO:0000256" key="1">
    <source>
        <dbReference type="ARBA" id="ARBA00004123"/>
    </source>
</evidence>
<reference evidence="14" key="1">
    <citation type="submission" date="2021-07" db="EMBL/GenBank/DDBJ databases">
        <authorList>
            <person name="Catto M.A."/>
            <person name="Jacobson A."/>
            <person name="Kennedy G."/>
            <person name="Labadie P."/>
            <person name="Hunt B.G."/>
            <person name="Srinivasan R."/>
        </authorList>
    </citation>
    <scope>NUCLEOTIDE SEQUENCE</scope>
    <source>
        <strain evidence="14">PL_HMW_Pooled</strain>
        <tissue evidence="14">Head</tissue>
    </source>
</reference>
<dbReference type="AlphaFoldDB" id="A0AAE1LAE6"/>
<evidence type="ECO:0000256" key="11">
    <source>
        <dbReference type="PROSITE-ProRule" id="PRU00094"/>
    </source>
</evidence>
<keyword evidence="8" id="KW-0010">Activator</keyword>
<evidence type="ECO:0000256" key="3">
    <source>
        <dbReference type="ARBA" id="ARBA00022737"/>
    </source>
</evidence>
<name>A0AAE1LAE6_9NEOP</name>
<evidence type="ECO:0000256" key="12">
    <source>
        <dbReference type="SAM" id="MobiDB-lite"/>
    </source>
</evidence>
<keyword evidence="4 11" id="KW-0863">Zinc-finger</keyword>
<feature type="region of interest" description="Disordered" evidence="12">
    <location>
        <begin position="106"/>
        <end position="133"/>
    </location>
</feature>
<keyword evidence="2" id="KW-0479">Metal-binding</keyword>
<dbReference type="InterPro" id="IPR013088">
    <property type="entry name" value="Znf_NHR/GATA"/>
</dbReference>
<dbReference type="Gene3D" id="3.30.50.10">
    <property type="entry name" value="Erythroid Transcription Factor GATA-1, subunit A"/>
    <property type="match status" value="2"/>
</dbReference>
<organism evidence="14 15">
    <name type="scientific">Frankliniella fusca</name>
    <dbReference type="NCBI Taxonomy" id="407009"/>
    <lineage>
        <taxon>Eukaryota</taxon>
        <taxon>Metazoa</taxon>
        <taxon>Ecdysozoa</taxon>
        <taxon>Arthropoda</taxon>
        <taxon>Hexapoda</taxon>
        <taxon>Insecta</taxon>
        <taxon>Pterygota</taxon>
        <taxon>Neoptera</taxon>
        <taxon>Paraneoptera</taxon>
        <taxon>Thysanoptera</taxon>
        <taxon>Terebrantia</taxon>
        <taxon>Thripoidea</taxon>
        <taxon>Thripidae</taxon>
        <taxon>Frankliniella</taxon>
    </lineage>
</organism>
<evidence type="ECO:0000256" key="8">
    <source>
        <dbReference type="ARBA" id="ARBA00023159"/>
    </source>
</evidence>
<comment type="caution">
    <text evidence="14">The sequence shown here is derived from an EMBL/GenBank/DDBJ whole genome shotgun (WGS) entry which is preliminary data.</text>
</comment>
<feature type="compositionally biased region" description="Low complexity" evidence="12">
    <location>
        <begin position="202"/>
        <end position="212"/>
    </location>
</feature>
<dbReference type="PROSITE" id="PS50114">
    <property type="entry name" value="GATA_ZN_FINGER_2"/>
    <property type="match status" value="2"/>
</dbReference>
<feature type="domain" description="GATA-type" evidence="13">
    <location>
        <begin position="7"/>
        <end position="61"/>
    </location>
</feature>
<dbReference type="PROSITE" id="PS00344">
    <property type="entry name" value="GATA_ZN_FINGER_1"/>
    <property type="match status" value="2"/>
</dbReference>
<dbReference type="InterPro" id="IPR039355">
    <property type="entry name" value="Transcription_factor_GATA"/>
</dbReference>
<dbReference type="SMART" id="SM00401">
    <property type="entry name" value="ZnF_GATA"/>
    <property type="match status" value="2"/>
</dbReference>
<dbReference type="PANTHER" id="PTHR10071">
    <property type="entry name" value="TRANSCRIPTION FACTOR GATA FAMILY MEMBER"/>
    <property type="match status" value="1"/>
</dbReference>
<keyword evidence="5" id="KW-0862">Zinc</keyword>
<dbReference type="InterPro" id="IPR000679">
    <property type="entry name" value="Znf_GATA"/>
</dbReference>
<dbReference type="GO" id="GO:0005634">
    <property type="term" value="C:nucleus"/>
    <property type="evidence" value="ECO:0007669"/>
    <property type="project" value="UniProtKB-SubCell"/>
</dbReference>
<evidence type="ECO:0000256" key="2">
    <source>
        <dbReference type="ARBA" id="ARBA00022723"/>
    </source>
</evidence>
<feature type="compositionally biased region" description="Low complexity" evidence="12">
    <location>
        <begin position="120"/>
        <end position="129"/>
    </location>
</feature>
<evidence type="ECO:0000256" key="6">
    <source>
        <dbReference type="ARBA" id="ARBA00023015"/>
    </source>
</evidence>
<reference evidence="14" key="2">
    <citation type="journal article" date="2023" name="BMC Genomics">
        <title>Pest status, molecular evolution, and epigenetic factors derived from the genome assembly of Frankliniella fusca, a thysanopteran phytovirus vector.</title>
        <authorList>
            <person name="Catto M.A."/>
            <person name="Labadie P.E."/>
            <person name="Jacobson A.L."/>
            <person name="Kennedy G.G."/>
            <person name="Srinivasan R."/>
            <person name="Hunt B.G."/>
        </authorList>
    </citation>
    <scope>NUCLEOTIDE SEQUENCE</scope>
    <source>
        <strain evidence="14">PL_HMW_Pooled</strain>
    </source>
</reference>
<evidence type="ECO:0000313" key="15">
    <source>
        <dbReference type="Proteomes" id="UP001219518"/>
    </source>
</evidence>
<keyword evidence="10" id="KW-0539">Nucleus</keyword>
<evidence type="ECO:0000256" key="7">
    <source>
        <dbReference type="ARBA" id="ARBA00023125"/>
    </source>
</evidence>
<keyword evidence="7" id="KW-0238">DNA-binding</keyword>
<dbReference type="FunFam" id="3.30.50.10:FF:000001">
    <property type="entry name" value="GATA transcription factor (GATAd)"/>
    <property type="match status" value="1"/>
</dbReference>
<dbReference type="CDD" id="cd00202">
    <property type="entry name" value="ZnF_GATA"/>
    <property type="match status" value="2"/>
</dbReference>
<evidence type="ECO:0000313" key="14">
    <source>
        <dbReference type="EMBL" id="KAK3912393.1"/>
    </source>
</evidence>
<evidence type="ECO:0000256" key="9">
    <source>
        <dbReference type="ARBA" id="ARBA00023163"/>
    </source>
</evidence>
<feature type="compositionally biased region" description="Basic residues" evidence="12">
    <location>
        <begin position="275"/>
        <end position="294"/>
    </location>
</feature>
<dbReference type="GO" id="GO:0000122">
    <property type="term" value="P:negative regulation of transcription by RNA polymerase II"/>
    <property type="evidence" value="ECO:0007669"/>
    <property type="project" value="TreeGrafter"/>
</dbReference>
<feature type="non-terminal residue" evidence="14">
    <location>
        <position position="346"/>
    </location>
</feature>
<dbReference type="Pfam" id="PF00320">
    <property type="entry name" value="GATA"/>
    <property type="match status" value="2"/>
</dbReference>
<dbReference type="FunFam" id="3.30.50.10:FF:000032">
    <property type="entry name" value="Transcription factor GATA-3"/>
    <property type="match status" value="1"/>
</dbReference>
<proteinExistence type="predicted"/>
<keyword evidence="15" id="KW-1185">Reference proteome</keyword>
<dbReference type="EMBL" id="JAHWGI010000293">
    <property type="protein sequence ID" value="KAK3912393.1"/>
    <property type="molecule type" value="Genomic_DNA"/>
</dbReference>
<dbReference type="SUPFAM" id="SSF57716">
    <property type="entry name" value="Glucocorticoid receptor-like (DNA-binding domain)"/>
    <property type="match status" value="2"/>
</dbReference>
<evidence type="ECO:0000256" key="4">
    <source>
        <dbReference type="ARBA" id="ARBA00022771"/>
    </source>
</evidence>
<dbReference type="GO" id="GO:0008270">
    <property type="term" value="F:zinc ion binding"/>
    <property type="evidence" value="ECO:0007669"/>
    <property type="project" value="UniProtKB-KW"/>
</dbReference>
<comment type="subcellular location">
    <subcellularLocation>
        <location evidence="1">Nucleus</location>
    </subcellularLocation>
</comment>
<dbReference type="GO" id="GO:0000981">
    <property type="term" value="F:DNA-binding transcription factor activity, RNA polymerase II-specific"/>
    <property type="evidence" value="ECO:0007669"/>
    <property type="project" value="TreeGrafter"/>
</dbReference>
<feature type="region of interest" description="Disordered" evidence="12">
    <location>
        <begin position="200"/>
        <end position="300"/>
    </location>
</feature>
<sequence length="346" mass="37781">AEYEVQFSEGRECVNCGAVSTPLWRRDNTGHYLCNACGLYYKMNGMNRPLSKQPRRMSASRRQGLSCSNCATRTTSLWRRNTAGEPVCNACGLYFKLHGINRPLAMKKDSIQSRKRKPKSSSTKSVVQPGGAAVSRAPALISQHAPLTVKGDHASAADSYSHHLISAVSMGSTAPSLASSLVTTLAQASSVGLSPYSSLFGQQHQAQHQQHQQHQRGVASSPTEYHGHHYQHDGQHQFFDFSSSATGGGQLSHSPVGDLSPKMECPSPPAEQQAHQHHHNHHQAHQQHHHHHHRSASDDLSPHIVSVSKLHNNNNSTNNNNNTNSKVLMMSVDSLERPSVVSSMSS</sequence>
<evidence type="ECO:0000256" key="10">
    <source>
        <dbReference type="ARBA" id="ARBA00023242"/>
    </source>
</evidence>
<feature type="compositionally biased region" description="Basic and acidic residues" evidence="12">
    <location>
        <begin position="225"/>
        <end position="235"/>
    </location>
</feature>
<keyword evidence="3" id="KW-0677">Repeat</keyword>
<dbReference type="PRINTS" id="PR00619">
    <property type="entry name" value="GATAZNFINGER"/>
</dbReference>